<reference evidence="1" key="1">
    <citation type="submission" date="2020-10" db="EMBL/GenBank/DDBJ databases">
        <title>ChiBAC.</title>
        <authorList>
            <person name="Zenner C."/>
            <person name="Hitch T.C.A."/>
            <person name="Clavel T."/>
        </authorList>
    </citation>
    <scope>NUCLEOTIDE SEQUENCE</scope>
    <source>
        <strain evidence="1">DSM 107454</strain>
    </source>
</reference>
<dbReference type="EMBL" id="JADCKB010000011">
    <property type="protein sequence ID" value="MBE5040129.1"/>
    <property type="molecule type" value="Genomic_DNA"/>
</dbReference>
<organism evidence="1 2">
    <name type="scientific">Ructibacterium gallinarum</name>
    <dbReference type="NCBI Taxonomy" id="2779355"/>
    <lineage>
        <taxon>Bacteria</taxon>
        <taxon>Bacillati</taxon>
        <taxon>Bacillota</taxon>
        <taxon>Clostridia</taxon>
        <taxon>Eubacteriales</taxon>
        <taxon>Oscillospiraceae</taxon>
        <taxon>Ructibacterium</taxon>
    </lineage>
</organism>
<gene>
    <name evidence="1" type="ORF">INF28_06605</name>
</gene>
<name>A0A9D5M5V5_9FIRM</name>
<keyword evidence="2" id="KW-1185">Reference proteome</keyword>
<dbReference type="Proteomes" id="UP000806542">
    <property type="component" value="Unassembled WGS sequence"/>
</dbReference>
<evidence type="ECO:0000313" key="2">
    <source>
        <dbReference type="Proteomes" id="UP000806542"/>
    </source>
</evidence>
<accession>A0A9D5M5V5</accession>
<dbReference type="AlphaFoldDB" id="A0A9D5M5V5"/>
<sequence length="296" mass="34483">MRGNISFASYRYFIIPMEQISLFDIVEEKRKESVNKFFKRLESEKKLTFTLEKRKHILFYNRMVNKNILICKFSRESFETRYQEGEEDIEDFLEPNFPFIFLIIDTERQIILMEIKTNVFSSIEAAKNKLEKCINDVFAISGFEVKLEEISDEDGFWNYVDGATGIYGLTLKMNSPNLFGGYIDTNEMLREINQEYNNTGTSIGITNKKPQIQNVNKDNKKLANAIKYVSGGGGEWTLTAETKNGKRTFRSKHNVKKVSIKHLEESNDKNSINKEIIDSLESVETILIRRKQNEDK</sequence>
<dbReference type="RefSeq" id="WP_226392678.1">
    <property type="nucleotide sequence ID" value="NZ_JADCKB010000011.1"/>
</dbReference>
<comment type="caution">
    <text evidence="1">The sequence shown here is derived from an EMBL/GenBank/DDBJ whole genome shotgun (WGS) entry which is preliminary data.</text>
</comment>
<evidence type="ECO:0000313" key="1">
    <source>
        <dbReference type="EMBL" id="MBE5040129.1"/>
    </source>
</evidence>
<proteinExistence type="predicted"/>
<protein>
    <submittedName>
        <fullName evidence="1">Uncharacterized protein</fullName>
    </submittedName>
</protein>